<sequence>MTRRKPLFLKGFFFISLSSALLSWGLLSSAQSATRIEERIDIGADADSTETILWGDCCECIPSPCDPEGSSITLPYKSRVWAEVISTMAGAPITFGLESPFHEHYWDDATQHVGADTMVGCFPEGTELLFHIHPGGPCMNHDMYPLVSGFGPIRTLNFEDYWDCDWNDLVVDISLFPVSSCAWVQTLRMAASNDVGLPEVTDPVFLARFTQNGRLEILENEPVGDQISFLEPIPGEKYISFKLHFNFDAYPFHPSWDPQYKIDIDIEGFPDAIFQQGAGWSAVMRVMLRHEEVTEAHFGDKRMTINLNFTNPDDGTSVGFQTINTTLKVFFAKKENWEGWGSITNWFYYWRMISALHVTQIEAFRSVYGGGSGAPWEPLGEYKPKEYFDKYIIYKGAGTRRSISIDNANPNDPQDPCCGDLRFVQGIDGFAMVCRHENRHRQFFSLWYRDWKDYEERRAQGEDRDRDYVPNQVEVDGGLDPDKSCSHPCCPYRCGLGGRMKNDFEWLVYREQVNWGFYIWDHLDWASPGKQTDPG</sequence>
<evidence type="ECO:0000313" key="2">
    <source>
        <dbReference type="EMBL" id="TET44200.1"/>
    </source>
</evidence>
<evidence type="ECO:0000256" key="1">
    <source>
        <dbReference type="SAM" id="SignalP"/>
    </source>
</evidence>
<feature type="signal peptide" evidence="1">
    <location>
        <begin position="1"/>
        <end position="32"/>
    </location>
</feature>
<keyword evidence="1" id="KW-0732">Signal</keyword>
<organism evidence="2 3">
    <name type="scientific">candidate division TA06 bacterium</name>
    <dbReference type="NCBI Taxonomy" id="2250710"/>
    <lineage>
        <taxon>Bacteria</taxon>
        <taxon>Bacteria division TA06</taxon>
    </lineage>
</organism>
<protein>
    <recommendedName>
        <fullName evidence="4">DUF2961 domain-containing protein</fullName>
    </recommendedName>
</protein>
<feature type="non-terminal residue" evidence="2">
    <location>
        <position position="535"/>
    </location>
</feature>
<dbReference type="Proteomes" id="UP000315525">
    <property type="component" value="Unassembled WGS sequence"/>
</dbReference>
<gene>
    <name evidence="2" type="ORF">E3J62_11065</name>
</gene>
<reference evidence="2 3" key="1">
    <citation type="submission" date="2019-03" db="EMBL/GenBank/DDBJ databases">
        <title>Metabolic potential of uncultured bacteria and archaea associated with petroleum seepage in deep-sea sediments.</title>
        <authorList>
            <person name="Dong X."/>
            <person name="Hubert C."/>
        </authorList>
    </citation>
    <scope>NUCLEOTIDE SEQUENCE [LARGE SCALE GENOMIC DNA]</scope>
    <source>
        <strain evidence="2">E44_bin18</strain>
    </source>
</reference>
<accession>A0A523UNT2</accession>
<comment type="caution">
    <text evidence="2">The sequence shown here is derived from an EMBL/GenBank/DDBJ whole genome shotgun (WGS) entry which is preliminary data.</text>
</comment>
<name>A0A523UNT2_UNCT6</name>
<evidence type="ECO:0000313" key="3">
    <source>
        <dbReference type="Proteomes" id="UP000315525"/>
    </source>
</evidence>
<dbReference type="EMBL" id="SOJN01000134">
    <property type="protein sequence ID" value="TET44200.1"/>
    <property type="molecule type" value="Genomic_DNA"/>
</dbReference>
<evidence type="ECO:0008006" key="4">
    <source>
        <dbReference type="Google" id="ProtNLM"/>
    </source>
</evidence>
<dbReference type="AlphaFoldDB" id="A0A523UNT2"/>
<feature type="chain" id="PRO_5021913228" description="DUF2961 domain-containing protein" evidence="1">
    <location>
        <begin position="33"/>
        <end position="535"/>
    </location>
</feature>
<proteinExistence type="predicted"/>